<dbReference type="AlphaFoldDB" id="A0A4U5Q6X5"/>
<comment type="caution">
    <text evidence="1">The sequence shown here is derived from an EMBL/GenBank/DDBJ whole genome shotgun (WGS) entry which is preliminary data.</text>
</comment>
<dbReference type="EMBL" id="RCHU01000371">
    <property type="protein sequence ID" value="TKS06000.1"/>
    <property type="molecule type" value="Genomic_DNA"/>
</dbReference>
<accession>A0A4U5Q6X5</accession>
<gene>
    <name evidence="1" type="ORF">D5086_0000127460</name>
</gene>
<sequence length="206" mass="22459">MSTSIQSSQHVLAIALLNSQPTQLDAVGLVVLKGLSLSASTREKQSSFGLSLISKSSELGCIDIVHSSYGAEYGTEARLMGSVRFRGLLPLVLVFYETPCQQKAIMQPLVSLGIVSRRKKYKVRFLNARGSLTEMDKEVSDNSMDSTLANVNGRLENLATCTEPTIVYSSAREVAATHHLGKVLGIHRDTNDGLVAEHIRRQIDTK</sequence>
<evidence type="ECO:0000313" key="1">
    <source>
        <dbReference type="EMBL" id="TKS06000.1"/>
    </source>
</evidence>
<protein>
    <submittedName>
        <fullName evidence="1">Uncharacterized protein</fullName>
    </submittedName>
</protein>
<name>A0A4U5Q6X5_POPAL</name>
<reference evidence="1" key="1">
    <citation type="submission" date="2018-10" db="EMBL/GenBank/DDBJ databases">
        <title>Population genomic analysis revealed the cold adaptation of white poplar.</title>
        <authorList>
            <person name="Liu Y.-J."/>
        </authorList>
    </citation>
    <scope>NUCLEOTIDE SEQUENCE [LARGE SCALE GENOMIC DNA]</scope>
    <source>
        <strain evidence="1">PAL-ZL1</strain>
    </source>
</reference>
<organism evidence="1">
    <name type="scientific">Populus alba</name>
    <name type="common">White poplar</name>
    <dbReference type="NCBI Taxonomy" id="43335"/>
    <lineage>
        <taxon>Eukaryota</taxon>
        <taxon>Viridiplantae</taxon>
        <taxon>Streptophyta</taxon>
        <taxon>Embryophyta</taxon>
        <taxon>Tracheophyta</taxon>
        <taxon>Spermatophyta</taxon>
        <taxon>Magnoliopsida</taxon>
        <taxon>eudicotyledons</taxon>
        <taxon>Gunneridae</taxon>
        <taxon>Pentapetalae</taxon>
        <taxon>rosids</taxon>
        <taxon>fabids</taxon>
        <taxon>Malpighiales</taxon>
        <taxon>Salicaceae</taxon>
        <taxon>Saliceae</taxon>
        <taxon>Populus</taxon>
    </lineage>
</organism>
<proteinExistence type="predicted"/>